<dbReference type="OrthoDB" id="5342145at2"/>
<sequence>MTDEPKADIESEAGFYTRLPVFDSFSRLTDPGIYTPLPDDWVLGLTDVVRSTSAIEAGRYKQVNTVAASVIAAISNALGSHDFPFVFGGDGAAFALPASRADLARETLAGVAAWARDEFHLELRAALVSVSEIRSQGHDVRVARFAPSPDVAYAMFSGGGLAHAERQMKAGAYGVPPAAPGTIPNLLGLSCRFDEIKSQRGVILSLIVLPAAKADASAFDALIARVLAAAEGQSERPVPAGGPVLSSPFRGVVLEAKGFGRPRLRSSLKLVAQRLGAFLLFRLGRPVGGFDPARYLDQLVRNTDFRKFDDGLRMTLDCTPALVDSLGHMLAQAEMEGIARYGMHRQDSALMTCFVPSPTRSDHIHFVDGAMGGYAMAARALKLTALMHLVGYPIIDRV</sequence>
<dbReference type="EMBL" id="BJYU01000025">
    <property type="protein sequence ID" value="GEO14583.1"/>
    <property type="molecule type" value="Genomic_DNA"/>
</dbReference>
<dbReference type="InterPro" id="IPR021445">
    <property type="entry name" value="DUF3095"/>
</dbReference>
<organism evidence="1 2">
    <name type="scientific">Microvirga aerophila</name>
    <dbReference type="NCBI Taxonomy" id="670291"/>
    <lineage>
        <taxon>Bacteria</taxon>
        <taxon>Pseudomonadati</taxon>
        <taxon>Pseudomonadota</taxon>
        <taxon>Alphaproteobacteria</taxon>
        <taxon>Hyphomicrobiales</taxon>
        <taxon>Methylobacteriaceae</taxon>
        <taxon>Microvirga</taxon>
    </lineage>
</organism>
<evidence type="ECO:0008006" key="3">
    <source>
        <dbReference type="Google" id="ProtNLM"/>
    </source>
</evidence>
<keyword evidence="2" id="KW-1185">Reference proteome</keyword>
<accession>A0A512BRG1</accession>
<name>A0A512BRG1_9HYPH</name>
<dbReference type="Proteomes" id="UP000321085">
    <property type="component" value="Unassembled WGS sequence"/>
</dbReference>
<comment type="caution">
    <text evidence="1">The sequence shown here is derived from an EMBL/GenBank/DDBJ whole genome shotgun (WGS) entry which is preliminary data.</text>
</comment>
<evidence type="ECO:0000313" key="1">
    <source>
        <dbReference type="EMBL" id="GEO14583.1"/>
    </source>
</evidence>
<dbReference type="RefSeq" id="WP_114185543.1">
    <property type="nucleotide sequence ID" value="NZ_BJYU01000025.1"/>
</dbReference>
<evidence type="ECO:0000313" key="2">
    <source>
        <dbReference type="Proteomes" id="UP000321085"/>
    </source>
</evidence>
<gene>
    <name evidence="1" type="ORF">MAE02_22790</name>
</gene>
<reference evidence="1 2" key="1">
    <citation type="submission" date="2019-07" db="EMBL/GenBank/DDBJ databases">
        <title>Whole genome shotgun sequence of Microvirga aerophila NBRC 106136.</title>
        <authorList>
            <person name="Hosoyama A."/>
            <person name="Uohara A."/>
            <person name="Ohji S."/>
            <person name="Ichikawa N."/>
        </authorList>
    </citation>
    <scope>NUCLEOTIDE SEQUENCE [LARGE SCALE GENOMIC DNA]</scope>
    <source>
        <strain evidence="1 2">NBRC 106136</strain>
    </source>
</reference>
<dbReference type="AlphaFoldDB" id="A0A512BRG1"/>
<protein>
    <recommendedName>
        <fullName evidence="3">Adenylate cyclase</fullName>
    </recommendedName>
</protein>
<proteinExistence type="predicted"/>
<dbReference type="Pfam" id="PF11294">
    <property type="entry name" value="DUF3095"/>
    <property type="match status" value="1"/>
</dbReference>